<gene>
    <name evidence="8" type="ORF">ADIS_3975</name>
</gene>
<comment type="pathway">
    <text evidence="1 6">Carbohydrate biosynthesis; dTDP-L-rhamnose biosynthesis.</text>
</comment>
<dbReference type="RefSeq" id="WP_010856102.1">
    <property type="nucleotide sequence ID" value="NZ_AQHR01000104.1"/>
</dbReference>
<dbReference type="PANTHER" id="PTHR10491:SF4">
    <property type="entry name" value="METHIONINE ADENOSYLTRANSFERASE 2 SUBUNIT BETA"/>
    <property type="match status" value="1"/>
</dbReference>
<dbReference type="EMBL" id="AQHR01000104">
    <property type="protein sequence ID" value="EON75572.1"/>
    <property type="molecule type" value="Genomic_DNA"/>
</dbReference>
<comment type="caution">
    <text evidence="8">The sequence shown here is derived from an EMBL/GenBank/DDBJ whole genome shotgun (WGS) entry which is preliminary data.</text>
</comment>
<evidence type="ECO:0000313" key="9">
    <source>
        <dbReference type="Proteomes" id="UP000013909"/>
    </source>
</evidence>
<reference evidence="8 9" key="1">
    <citation type="submission" date="2013-02" db="EMBL/GenBank/DDBJ databases">
        <title>A novel strain isolated from Lonar lake, Maharashtra, India.</title>
        <authorList>
            <person name="Singh A."/>
        </authorList>
    </citation>
    <scope>NUCLEOTIDE SEQUENCE [LARGE SCALE GENOMIC DNA]</scope>
    <source>
        <strain evidence="8 9">AK24</strain>
    </source>
</reference>
<sequence>MNTQKIKQQTLLITGANGLLGQKLVAQASSNPNFLVIATGKGTCRLPNDGLNFHYEQMDVSDPADIARVFEKYQPEAVIHAASMTDVDRCEIARDTCYTQNVEATRWVMEACTTHQSHLIYLSTDFIFDGKNGPHDEEAAPNPLNYYGWTKLETERIIQSATCLWSIVRTNLVYGIAHDLSRSNIVLWVKHGLENGKELRLVDDQLRTPTLAEDLAYGCLLIAEKRATGIFNISGKDLLTPYDMALMTAKHFGLDEALIIRTDSSQFSQVAKRPLKTGLCIEKARKTLGYEPKSFAEGIAIVTKQFNLASTK</sequence>
<dbReference type="CDD" id="cd05254">
    <property type="entry name" value="dTDP_HR_like_SDR_e"/>
    <property type="match status" value="1"/>
</dbReference>
<keyword evidence="6" id="KW-0521">NADP</keyword>
<keyword evidence="9" id="KW-1185">Reference proteome</keyword>
<dbReference type="STRING" id="1232681.ADIS_3975"/>
<dbReference type="Proteomes" id="UP000013909">
    <property type="component" value="Unassembled WGS sequence"/>
</dbReference>
<dbReference type="EC" id="1.1.1.133" evidence="3 6"/>
<comment type="catalytic activity">
    <reaction evidence="5">
        <text>dTDP-beta-L-rhamnose + NADP(+) = dTDP-4-dehydro-beta-L-rhamnose + NADPH + H(+)</text>
        <dbReference type="Rhea" id="RHEA:21796"/>
        <dbReference type="ChEBI" id="CHEBI:15378"/>
        <dbReference type="ChEBI" id="CHEBI:57510"/>
        <dbReference type="ChEBI" id="CHEBI:57783"/>
        <dbReference type="ChEBI" id="CHEBI:58349"/>
        <dbReference type="ChEBI" id="CHEBI:62830"/>
        <dbReference type="EC" id="1.1.1.133"/>
    </reaction>
</comment>
<keyword evidence="6 8" id="KW-0560">Oxidoreductase</keyword>
<dbReference type="GO" id="GO:0019305">
    <property type="term" value="P:dTDP-rhamnose biosynthetic process"/>
    <property type="evidence" value="ECO:0007669"/>
    <property type="project" value="UniProtKB-UniPathway"/>
</dbReference>
<dbReference type="InterPro" id="IPR036291">
    <property type="entry name" value="NAD(P)-bd_dom_sf"/>
</dbReference>
<evidence type="ECO:0000256" key="3">
    <source>
        <dbReference type="ARBA" id="ARBA00012929"/>
    </source>
</evidence>
<dbReference type="Pfam" id="PF04321">
    <property type="entry name" value="RmlD_sub_bind"/>
    <property type="match status" value="1"/>
</dbReference>
<dbReference type="PANTHER" id="PTHR10491">
    <property type="entry name" value="DTDP-4-DEHYDRORHAMNOSE REDUCTASE"/>
    <property type="match status" value="1"/>
</dbReference>
<comment type="function">
    <text evidence="6">Catalyzes the reduction of dTDP-6-deoxy-L-lyxo-4-hexulose to yield dTDP-L-rhamnose.</text>
</comment>
<dbReference type="SUPFAM" id="SSF51735">
    <property type="entry name" value="NAD(P)-binding Rossmann-fold domains"/>
    <property type="match status" value="1"/>
</dbReference>
<dbReference type="GO" id="GO:0008831">
    <property type="term" value="F:dTDP-4-dehydrorhamnose reductase activity"/>
    <property type="evidence" value="ECO:0007669"/>
    <property type="project" value="UniProtKB-EC"/>
</dbReference>
<evidence type="ECO:0000259" key="7">
    <source>
        <dbReference type="Pfam" id="PF04321"/>
    </source>
</evidence>
<evidence type="ECO:0000256" key="4">
    <source>
        <dbReference type="ARBA" id="ARBA00017099"/>
    </source>
</evidence>
<accession>R7ZNB1</accession>
<dbReference type="AlphaFoldDB" id="R7ZNB1"/>
<dbReference type="InterPro" id="IPR029903">
    <property type="entry name" value="RmlD-like-bd"/>
</dbReference>
<dbReference type="UniPathway" id="UPA00124"/>
<comment type="similarity">
    <text evidence="2 6">Belongs to the dTDP-4-dehydrorhamnose reductase family.</text>
</comment>
<dbReference type="Gene3D" id="3.40.50.720">
    <property type="entry name" value="NAD(P)-binding Rossmann-like Domain"/>
    <property type="match status" value="1"/>
</dbReference>
<evidence type="ECO:0000256" key="6">
    <source>
        <dbReference type="RuleBase" id="RU364082"/>
    </source>
</evidence>
<proteinExistence type="inferred from homology"/>
<name>R7ZNB1_9BACT</name>
<dbReference type="InterPro" id="IPR005913">
    <property type="entry name" value="dTDP_dehydrorham_reduct"/>
</dbReference>
<evidence type="ECO:0000256" key="2">
    <source>
        <dbReference type="ARBA" id="ARBA00010944"/>
    </source>
</evidence>
<dbReference type="PATRIC" id="fig|1288963.3.peg.3966"/>
<protein>
    <recommendedName>
        <fullName evidence="4 6">dTDP-4-dehydrorhamnose reductase</fullName>
        <ecNumber evidence="3 6">1.1.1.133</ecNumber>
    </recommendedName>
</protein>
<evidence type="ECO:0000313" key="8">
    <source>
        <dbReference type="EMBL" id="EON75572.1"/>
    </source>
</evidence>
<organism evidence="8 9">
    <name type="scientific">Lunatimonas lonarensis</name>
    <dbReference type="NCBI Taxonomy" id="1232681"/>
    <lineage>
        <taxon>Bacteria</taxon>
        <taxon>Pseudomonadati</taxon>
        <taxon>Bacteroidota</taxon>
        <taxon>Cytophagia</taxon>
        <taxon>Cytophagales</taxon>
        <taxon>Cyclobacteriaceae</taxon>
    </lineage>
</organism>
<feature type="domain" description="RmlD-like substrate binding" evidence="7">
    <location>
        <begin position="10"/>
        <end position="306"/>
    </location>
</feature>
<evidence type="ECO:0000256" key="1">
    <source>
        <dbReference type="ARBA" id="ARBA00004781"/>
    </source>
</evidence>
<evidence type="ECO:0000256" key="5">
    <source>
        <dbReference type="ARBA" id="ARBA00048200"/>
    </source>
</evidence>